<proteinExistence type="predicted"/>
<name>A0A819Y756_9BILA</name>
<reference evidence="1" key="1">
    <citation type="submission" date="2021-02" db="EMBL/GenBank/DDBJ databases">
        <authorList>
            <person name="Nowell W R."/>
        </authorList>
    </citation>
    <scope>NUCLEOTIDE SEQUENCE</scope>
</reference>
<evidence type="ECO:0000313" key="1">
    <source>
        <dbReference type="EMBL" id="CAF4150651.1"/>
    </source>
</evidence>
<protein>
    <submittedName>
        <fullName evidence="1">Uncharacterized protein</fullName>
    </submittedName>
</protein>
<sequence>MELIKDVRKAKAFSLLFDESTTAGTRKQLDLHFRYWSETKNTICTRYYKSVFLGHATADIVSREIIDNLKADGINIAHLLMLEEVVAGKQGSQLLSISYELQNNQRIDSKIEIGESTRKYLSDLSSNEKIAFYKDVREIYCTITVSITPSLLDSVKNAYSRYRTDQERQQQLQKEKEIADYAAKSAKNKDELLVEKELDLLEKQKLLQGELNNATRLLEEGDQRLKAAIDAKNFYEIETAGILIDSSKKKLMAINTEIVQNNDALNQLRKKFKK</sequence>
<comment type="caution">
    <text evidence="1">The sequence shown here is derived from an EMBL/GenBank/DDBJ whole genome shotgun (WGS) entry which is preliminary data.</text>
</comment>
<evidence type="ECO:0000313" key="2">
    <source>
        <dbReference type="Proteomes" id="UP000663874"/>
    </source>
</evidence>
<dbReference type="EMBL" id="CAJOBE010012526">
    <property type="protein sequence ID" value="CAF4150651.1"/>
    <property type="molecule type" value="Genomic_DNA"/>
</dbReference>
<dbReference type="Proteomes" id="UP000663874">
    <property type="component" value="Unassembled WGS sequence"/>
</dbReference>
<organism evidence="1 2">
    <name type="scientific">Rotaria sordida</name>
    <dbReference type="NCBI Taxonomy" id="392033"/>
    <lineage>
        <taxon>Eukaryota</taxon>
        <taxon>Metazoa</taxon>
        <taxon>Spiralia</taxon>
        <taxon>Gnathifera</taxon>
        <taxon>Rotifera</taxon>
        <taxon>Eurotatoria</taxon>
        <taxon>Bdelloidea</taxon>
        <taxon>Philodinida</taxon>
        <taxon>Philodinidae</taxon>
        <taxon>Rotaria</taxon>
    </lineage>
</organism>
<gene>
    <name evidence="1" type="ORF">FNK824_LOCUS33666</name>
</gene>
<accession>A0A819Y756</accession>
<dbReference type="AlphaFoldDB" id="A0A819Y756"/>